<feature type="coiled-coil region" evidence="1">
    <location>
        <begin position="15"/>
        <end position="43"/>
    </location>
</feature>
<sequence>MRNYIRQILLDSLDDEDIEERRRENELRLREEENQRREEEARNKRNYIFQEVIDRGQFNRGSVSPAGWWISVLVAMAVVSLILSAIFGN</sequence>
<keyword evidence="2" id="KW-0812">Transmembrane</keyword>
<protein>
    <submittedName>
        <fullName evidence="3">Uncharacterized protein</fullName>
    </submittedName>
</protein>
<keyword evidence="2" id="KW-0472">Membrane</keyword>
<proteinExistence type="predicted"/>
<gene>
    <name evidence="3" type="ORF">UFOVP1244_76</name>
</gene>
<reference evidence="3" key="1">
    <citation type="submission" date="2020-05" db="EMBL/GenBank/DDBJ databases">
        <authorList>
            <person name="Chiriac C."/>
            <person name="Salcher M."/>
            <person name="Ghai R."/>
            <person name="Kavagutti S V."/>
        </authorList>
    </citation>
    <scope>NUCLEOTIDE SEQUENCE</scope>
</reference>
<evidence type="ECO:0000313" key="3">
    <source>
        <dbReference type="EMBL" id="CAB4192737.1"/>
    </source>
</evidence>
<evidence type="ECO:0000256" key="1">
    <source>
        <dbReference type="SAM" id="Coils"/>
    </source>
</evidence>
<keyword evidence="2" id="KW-1133">Transmembrane helix</keyword>
<feature type="transmembrane region" description="Helical" evidence="2">
    <location>
        <begin position="66"/>
        <end position="87"/>
    </location>
</feature>
<dbReference type="EMBL" id="LR797181">
    <property type="protein sequence ID" value="CAB4192737.1"/>
    <property type="molecule type" value="Genomic_DNA"/>
</dbReference>
<keyword evidence="1" id="KW-0175">Coiled coil</keyword>
<name>A0A6J5RED5_9CAUD</name>
<evidence type="ECO:0000256" key="2">
    <source>
        <dbReference type="SAM" id="Phobius"/>
    </source>
</evidence>
<accession>A0A6J5RED5</accession>
<organism evidence="3">
    <name type="scientific">uncultured Caudovirales phage</name>
    <dbReference type="NCBI Taxonomy" id="2100421"/>
    <lineage>
        <taxon>Viruses</taxon>
        <taxon>Duplodnaviria</taxon>
        <taxon>Heunggongvirae</taxon>
        <taxon>Uroviricota</taxon>
        <taxon>Caudoviricetes</taxon>
        <taxon>Peduoviridae</taxon>
        <taxon>Maltschvirus</taxon>
        <taxon>Maltschvirus maltsch</taxon>
    </lineage>
</organism>